<sequence>MVYQADLDAQLQQAGSKLVVLDFYATWCGPCKMIAPKLAELATQYADNIPRAATVALCITVVVCVVVGSGDAAAATPLPAPDLQQLTPETAPESEPHPRRTVPRAA</sequence>
<evidence type="ECO:0000259" key="3">
    <source>
        <dbReference type="Pfam" id="PF00085"/>
    </source>
</evidence>
<dbReference type="GO" id="GO:0008340">
    <property type="term" value="P:determination of adult lifespan"/>
    <property type="evidence" value="ECO:0007669"/>
    <property type="project" value="EnsemblMetazoa"/>
</dbReference>
<dbReference type="GO" id="GO:0015038">
    <property type="term" value="F:glutathione disulfide oxidoreductase activity"/>
    <property type="evidence" value="ECO:0007669"/>
    <property type="project" value="EnsemblMetazoa"/>
</dbReference>
<dbReference type="Pfam" id="PF00085">
    <property type="entry name" value="Thioredoxin"/>
    <property type="match status" value="1"/>
</dbReference>
<dbReference type="EMBL" id="CH479180">
    <property type="protein sequence ID" value="EDW28493.1"/>
    <property type="molecule type" value="Genomic_DNA"/>
</dbReference>
<dbReference type="InterPro" id="IPR013766">
    <property type="entry name" value="Thioredoxin_domain"/>
</dbReference>
<dbReference type="PROSITE" id="PS00194">
    <property type="entry name" value="THIOREDOXIN_1"/>
    <property type="match status" value="1"/>
</dbReference>
<dbReference type="SUPFAM" id="SSF52833">
    <property type="entry name" value="Thioredoxin-like"/>
    <property type="match status" value="1"/>
</dbReference>
<dbReference type="CDD" id="cd02947">
    <property type="entry name" value="TRX_family"/>
    <property type="match status" value="1"/>
</dbReference>
<dbReference type="eggNOG" id="KOG0907">
    <property type="taxonomic scope" value="Eukaryota"/>
</dbReference>
<proteinExistence type="predicted"/>
<evidence type="ECO:0000313" key="4">
    <source>
        <dbReference type="EMBL" id="EDW28493.1"/>
    </source>
</evidence>
<dbReference type="Proteomes" id="UP000008744">
    <property type="component" value="Unassembled WGS sequence"/>
</dbReference>
<dbReference type="GO" id="GO:0045454">
    <property type="term" value="P:cell redox homeostasis"/>
    <property type="evidence" value="ECO:0007669"/>
    <property type="project" value="EnsemblMetazoa"/>
</dbReference>
<evidence type="ECO:0000256" key="1">
    <source>
        <dbReference type="ARBA" id="ARBA00023157"/>
    </source>
</evidence>
<evidence type="ECO:0000313" key="5">
    <source>
        <dbReference type="Proteomes" id="UP000008744"/>
    </source>
</evidence>
<feature type="domain" description="Thioredoxin" evidence="3">
    <location>
        <begin position="5"/>
        <end position="50"/>
    </location>
</feature>
<keyword evidence="5" id="KW-1185">Reference proteome</keyword>
<dbReference type="GO" id="GO:0005634">
    <property type="term" value="C:nucleus"/>
    <property type="evidence" value="ECO:0007669"/>
    <property type="project" value="EnsemblMetazoa"/>
</dbReference>
<feature type="region of interest" description="Disordered" evidence="2">
    <location>
        <begin position="77"/>
        <end position="106"/>
    </location>
</feature>
<dbReference type="STRING" id="7234.B4G813"/>
<dbReference type="GO" id="GO:0006979">
    <property type="term" value="P:response to oxidative stress"/>
    <property type="evidence" value="ECO:0007669"/>
    <property type="project" value="EnsemblMetazoa"/>
</dbReference>
<evidence type="ECO:0000256" key="2">
    <source>
        <dbReference type="SAM" id="MobiDB-lite"/>
    </source>
</evidence>
<feature type="compositionally biased region" description="Low complexity" evidence="2">
    <location>
        <begin position="77"/>
        <end position="88"/>
    </location>
</feature>
<keyword evidence="1" id="KW-1015">Disulfide bond</keyword>
<accession>B4G813</accession>
<dbReference type="OrthoDB" id="2121326at2759"/>
<dbReference type="AlphaFoldDB" id="B4G813"/>
<gene>
    <name evidence="4" type="primary">Dper\GL18920</name>
    <name evidence="4" type="ORF">Dper_GL18920</name>
    <name evidence="4" type="ORF">GL18920</name>
</gene>
<dbReference type="PANTHER" id="PTHR46115">
    <property type="entry name" value="THIOREDOXIN-LIKE PROTEIN 1"/>
    <property type="match status" value="1"/>
</dbReference>
<dbReference type="Gene3D" id="3.40.30.10">
    <property type="entry name" value="Glutaredoxin"/>
    <property type="match status" value="1"/>
</dbReference>
<dbReference type="InterPro" id="IPR036249">
    <property type="entry name" value="Thioredoxin-like_sf"/>
</dbReference>
<name>B4G813_DROPE</name>
<dbReference type="InterPro" id="IPR017937">
    <property type="entry name" value="Thioredoxin_CS"/>
</dbReference>
<reference evidence="4 5" key="1">
    <citation type="journal article" date="2007" name="Nature">
        <title>Evolution of genes and genomes on the Drosophila phylogeny.</title>
        <authorList>
            <consortium name="Drosophila 12 Genomes Consortium"/>
            <person name="Clark A.G."/>
            <person name="Eisen M.B."/>
            <person name="Smith D.R."/>
            <person name="Bergman C.M."/>
            <person name="Oliver B."/>
            <person name="Markow T.A."/>
            <person name="Kaufman T.C."/>
            <person name="Kellis M."/>
            <person name="Gelbart W."/>
            <person name="Iyer V.N."/>
            <person name="Pollard D.A."/>
            <person name="Sackton T.B."/>
            <person name="Larracuente A.M."/>
            <person name="Singh N.D."/>
            <person name="Abad J.P."/>
            <person name="Abt D.N."/>
            <person name="Adryan B."/>
            <person name="Aguade M."/>
            <person name="Akashi H."/>
            <person name="Anderson W.W."/>
            <person name="Aquadro C.F."/>
            <person name="Ardell D.H."/>
            <person name="Arguello R."/>
            <person name="Artieri C.G."/>
            <person name="Barbash D.A."/>
            <person name="Barker D."/>
            <person name="Barsanti P."/>
            <person name="Batterham P."/>
            <person name="Batzoglou S."/>
            <person name="Begun D."/>
            <person name="Bhutkar A."/>
            <person name="Blanco E."/>
            <person name="Bosak S.A."/>
            <person name="Bradley R.K."/>
            <person name="Brand A.D."/>
            <person name="Brent M.R."/>
            <person name="Brooks A.N."/>
            <person name="Brown R.H."/>
            <person name="Butlin R.K."/>
            <person name="Caggese C."/>
            <person name="Calvi B.R."/>
            <person name="Bernardo de Carvalho A."/>
            <person name="Caspi A."/>
            <person name="Castrezana S."/>
            <person name="Celniker S.E."/>
            <person name="Chang J.L."/>
            <person name="Chapple C."/>
            <person name="Chatterji S."/>
            <person name="Chinwalla A."/>
            <person name="Civetta A."/>
            <person name="Clifton S.W."/>
            <person name="Comeron J.M."/>
            <person name="Costello J.C."/>
            <person name="Coyne J.A."/>
            <person name="Daub J."/>
            <person name="David R.G."/>
            <person name="Delcher A.L."/>
            <person name="Delehaunty K."/>
            <person name="Do C.B."/>
            <person name="Ebling H."/>
            <person name="Edwards K."/>
            <person name="Eickbush T."/>
            <person name="Evans J.D."/>
            <person name="Filipski A."/>
            <person name="Findeiss S."/>
            <person name="Freyhult E."/>
            <person name="Fulton L."/>
            <person name="Fulton R."/>
            <person name="Garcia A.C."/>
            <person name="Gardiner A."/>
            <person name="Garfield D.A."/>
            <person name="Garvin B.E."/>
            <person name="Gibson G."/>
            <person name="Gilbert D."/>
            <person name="Gnerre S."/>
            <person name="Godfrey J."/>
            <person name="Good R."/>
            <person name="Gotea V."/>
            <person name="Gravely B."/>
            <person name="Greenberg A.J."/>
            <person name="Griffiths-Jones S."/>
            <person name="Gross S."/>
            <person name="Guigo R."/>
            <person name="Gustafson E.A."/>
            <person name="Haerty W."/>
            <person name="Hahn M.W."/>
            <person name="Halligan D.L."/>
            <person name="Halpern A.L."/>
            <person name="Halter G.M."/>
            <person name="Han M.V."/>
            <person name="Heger A."/>
            <person name="Hillier L."/>
            <person name="Hinrichs A.S."/>
            <person name="Holmes I."/>
            <person name="Hoskins R.A."/>
            <person name="Hubisz M.J."/>
            <person name="Hultmark D."/>
            <person name="Huntley M.A."/>
            <person name="Jaffe D.B."/>
            <person name="Jagadeeshan S."/>
            <person name="Jeck W.R."/>
            <person name="Johnson J."/>
            <person name="Jones C.D."/>
            <person name="Jordan W.C."/>
            <person name="Karpen G.H."/>
            <person name="Kataoka E."/>
            <person name="Keightley P.D."/>
            <person name="Kheradpour P."/>
            <person name="Kirkness E.F."/>
            <person name="Koerich L.B."/>
            <person name="Kristiansen K."/>
            <person name="Kudrna D."/>
            <person name="Kulathinal R.J."/>
            <person name="Kumar S."/>
            <person name="Kwok R."/>
            <person name="Lander E."/>
            <person name="Langley C.H."/>
            <person name="Lapoint R."/>
            <person name="Lazzaro B.P."/>
            <person name="Lee S.J."/>
            <person name="Levesque L."/>
            <person name="Li R."/>
            <person name="Lin C.F."/>
            <person name="Lin M.F."/>
            <person name="Lindblad-Toh K."/>
            <person name="Llopart A."/>
            <person name="Long M."/>
            <person name="Low L."/>
            <person name="Lozovsky E."/>
            <person name="Lu J."/>
            <person name="Luo M."/>
            <person name="Machado C.A."/>
            <person name="Makalowski W."/>
            <person name="Marzo M."/>
            <person name="Matsuda M."/>
            <person name="Matzkin L."/>
            <person name="McAllister B."/>
            <person name="McBride C.S."/>
            <person name="McKernan B."/>
            <person name="McKernan K."/>
            <person name="Mendez-Lago M."/>
            <person name="Minx P."/>
            <person name="Mollenhauer M.U."/>
            <person name="Montooth K."/>
            <person name="Mount S.M."/>
            <person name="Mu X."/>
            <person name="Myers E."/>
            <person name="Negre B."/>
            <person name="Newfeld S."/>
            <person name="Nielsen R."/>
            <person name="Noor M.A."/>
            <person name="O'Grady P."/>
            <person name="Pachter L."/>
            <person name="Papaceit M."/>
            <person name="Parisi M.J."/>
            <person name="Parisi M."/>
            <person name="Parts L."/>
            <person name="Pedersen J.S."/>
            <person name="Pesole G."/>
            <person name="Phillippy A.M."/>
            <person name="Ponting C.P."/>
            <person name="Pop M."/>
            <person name="Porcelli D."/>
            <person name="Powell J.R."/>
            <person name="Prohaska S."/>
            <person name="Pruitt K."/>
            <person name="Puig M."/>
            <person name="Quesneville H."/>
            <person name="Ram K.R."/>
            <person name="Rand D."/>
            <person name="Rasmussen M.D."/>
            <person name="Reed L.K."/>
            <person name="Reenan R."/>
            <person name="Reily A."/>
            <person name="Remington K.A."/>
            <person name="Rieger T.T."/>
            <person name="Ritchie M.G."/>
            <person name="Robin C."/>
            <person name="Rogers Y.H."/>
            <person name="Rohde C."/>
            <person name="Rozas J."/>
            <person name="Rubenfield M.J."/>
            <person name="Ruiz A."/>
            <person name="Russo S."/>
            <person name="Salzberg S.L."/>
            <person name="Sanchez-Gracia A."/>
            <person name="Saranga D.J."/>
            <person name="Sato H."/>
            <person name="Schaeffer S.W."/>
            <person name="Schatz M.C."/>
            <person name="Schlenke T."/>
            <person name="Schwartz R."/>
            <person name="Segarra C."/>
            <person name="Singh R.S."/>
            <person name="Sirot L."/>
            <person name="Sirota M."/>
            <person name="Sisneros N.B."/>
            <person name="Smith C.D."/>
            <person name="Smith T.F."/>
            <person name="Spieth J."/>
            <person name="Stage D.E."/>
            <person name="Stark A."/>
            <person name="Stephan W."/>
            <person name="Strausberg R.L."/>
            <person name="Strempel S."/>
            <person name="Sturgill D."/>
            <person name="Sutton G."/>
            <person name="Sutton G.G."/>
            <person name="Tao W."/>
            <person name="Teichmann S."/>
            <person name="Tobari Y.N."/>
            <person name="Tomimura Y."/>
            <person name="Tsolas J.M."/>
            <person name="Valente V.L."/>
            <person name="Venter E."/>
            <person name="Venter J.C."/>
            <person name="Vicario S."/>
            <person name="Vieira F.G."/>
            <person name="Vilella A.J."/>
            <person name="Villasante A."/>
            <person name="Walenz B."/>
            <person name="Wang J."/>
            <person name="Wasserman M."/>
            <person name="Watts T."/>
            <person name="Wilson D."/>
            <person name="Wilson R.K."/>
            <person name="Wing R.A."/>
            <person name="Wolfner M.F."/>
            <person name="Wong A."/>
            <person name="Wong G.K."/>
            <person name="Wu C.I."/>
            <person name="Wu G."/>
            <person name="Yamamoto D."/>
            <person name="Yang H.P."/>
            <person name="Yang S.P."/>
            <person name="Yorke J.A."/>
            <person name="Yoshida K."/>
            <person name="Zdobnov E."/>
            <person name="Zhang P."/>
            <person name="Zhang Y."/>
            <person name="Zimin A.V."/>
            <person name="Baldwin J."/>
            <person name="Abdouelleil A."/>
            <person name="Abdulkadir J."/>
            <person name="Abebe A."/>
            <person name="Abera B."/>
            <person name="Abreu J."/>
            <person name="Acer S.C."/>
            <person name="Aftuck L."/>
            <person name="Alexander A."/>
            <person name="An P."/>
            <person name="Anderson E."/>
            <person name="Anderson S."/>
            <person name="Arachi H."/>
            <person name="Azer M."/>
            <person name="Bachantsang P."/>
            <person name="Barry A."/>
            <person name="Bayul T."/>
            <person name="Berlin A."/>
            <person name="Bessette D."/>
            <person name="Bloom T."/>
            <person name="Blye J."/>
            <person name="Boguslavskiy L."/>
            <person name="Bonnet C."/>
            <person name="Boukhgalter B."/>
            <person name="Bourzgui I."/>
            <person name="Brown A."/>
            <person name="Cahill P."/>
            <person name="Channer S."/>
            <person name="Cheshatsang Y."/>
            <person name="Chuda L."/>
            <person name="Citroen M."/>
            <person name="Collymore A."/>
            <person name="Cooke P."/>
            <person name="Costello M."/>
            <person name="D'Aco K."/>
            <person name="Daza R."/>
            <person name="De Haan G."/>
            <person name="DeGray S."/>
            <person name="DeMaso C."/>
            <person name="Dhargay N."/>
            <person name="Dooley K."/>
            <person name="Dooley E."/>
            <person name="Doricent M."/>
            <person name="Dorje P."/>
            <person name="Dorjee K."/>
            <person name="Dupes A."/>
            <person name="Elong R."/>
            <person name="Falk J."/>
            <person name="Farina A."/>
            <person name="Faro S."/>
            <person name="Ferguson D."/>
            <person name="Fisher S."/>
            <person name="Foley C.D."/>
            <person name="Franke A."/>
            <person name="Friedrich D."/>
            <person name="Gadbois L."/>
            <person name="Gearin G."/>
            <person name="Gearin C.R."/>
            <person name="Giannoukos G."/>
            <person name="Goode T."/>
            <person name="Graham J."/>
            <person name="Grandbois E."/>
            <person name="Grewal S."/>
            <person name="Gyaltsen K."/>
            <person name="Hafez N."/>
            <person name="Hagos B."/>
            <person name="Hall J."/>
            <person name="Henson C."/>
            <person name="Hollinger A."/>
            <person name="Honan T."/>
            <person name="Huard M.D."/>
            <person name="Hughes L."/>
            <person name="Hurhula B."/>
            <person name="Husby M.E."/>
            <person name="Kamat A."/>
            <person name="Kanga B."/>
            <person name="Kashin S."/>
            <person name="Khazanovich D."/>
            <person name="Kisner P."/>
            <person name="Lance K."/>
            <person name="Lara M."/>
            <person name="Lee W."/>
            <person name="Lennon N."/>
            <person name="Letendre F."/>
            <person name="LeVine R."/>
            <person name="Lipovsky A."/>
            <person name="Liu X."/>
            <person name="Liu J."/>
            <person name="Liu S."/>
            <person name="Lokyitsang T."/>
            <person name="Lokyitsang Y."/>
            <person name="Lubonja R."/>
            <person name="Lui A."/>
            <person name="MacDonald P."/>
            <person name="Magnisalis V."/>
            <person name="Maru K."/>
            <person name="Matthews C."/>
            <person name="McCusker W."/>
            <person name="McDonough S."/>
            <person name="Mehta T."/>
            <person name="Meldrim J."/>
            <person name="Meneus L."/>
            <person name="Mihai O."/>
            <person name="Mihalev A."/>
            <person name="Mihova T."/>
            <person name="Mittelman R."/>
            <person name="Mlenga V."/>
            <person name="Montmayeur A."/>
            <person name="Mulrain L."/>
            <person name="Navidi A."/>
            <person name="Naylor J."/>
            <person name="Negash T."/>
            <person name="Nguyen T."/>
            <person name="Nguyen N."/>
            <person name="Nicol R."/>
            <person name="Norbu C."/>
            <person name="Norbu N."/>
            <person name="Novod N."/>
            <person name="O'Neill B."/>
            <person name="Osman S."/>
            <person name="Markiewicz E."/>
            <person name="Oyono O.L."/>
            <person name="Patti C."/>
            <person name="Phunkhang P."/>
            <person name="Pierre F."/>
            <person name="Priest M."/>
            <person name="Raghuraman S."/>
            <person name="Rege F."/>
            <person name="Reyes R."/>
            <person name="Rise C."/>
            <person name="Rogov P."/>
            <person name="Ross K."/>
            <person name="Ryan E."/>
            <person name="Settipalli S."/>
            <person name="Shea T."/>
            <person name="Sherpa N."/>
            <person name="Shi L."/>
            <person name="Shih D."/>
            <person name="Sparrow T."/>
            <person name="Spaulding J."/>
            <person name="Stalker J."/>
            <person name="Stange-Thomann N."/>
            <person name="Stavropoulos S."/>
            <person name="Stone C."/>
            <person name="Strader C."/>
            <person name="Tesfaye S."/>
            <person name="Thomson T."/>
            <person name="Thoulutsang Y."/>
            <person name="Thoulutsang D."/>
            <person name="Topham K."/>
            <person name="Topping I."/>
            <person name="Tsamla T."/>
            <person name="Vassiliev H."/>
            <person name="Vo A."/>
            <person name="Wangchuk T."/>
            <person name="Wangdi T."/>
            <person name="Weiand M."/>
            <person name="Wilkinson J."/>
            <person name="Wilson A."/>
            <person name="Yadav S."/>
            <person name="Young G."/>
            <person name="Yu Q."/>
            <person name="Zembek L."/>
            <person name="Zhong D."/>
            <person name="Zimmer A."/>
            <person name="Zwirko Z."/>
            <person name="Jaffe D.B."/>
            <person name="Alvarez P."/>
            <person name="Brockman W."/>
            <person name="Butler J."/>
            <person name="Chin C."/>
            <person name="Gnerre S."/>
            <person name="Grabherr M."/>
            <person name="Kleber M."/>
            <person name="Mauceli E."/>
            <person name="MacCallum I."/>
        </authorList>
    </citation>
    <scope>NUCLEOTIDE SEQUENCE [LARGE SCALE GENOMIC DNA]</scope>
    <source>
        <strain evidence="5">MSH-3 / Tucson 14011-0111.49</strain>
    </source>
</reference>
<dbReference type="HOGENOM" id="CLU_2225925_0_0_1"/>
<organism evidence="5">
    <name type="scientific">Drosophila persimilis</name>
    <name type="common">Fruit fly</name>
    <dbReference type="NCBI Taxonomy" id="7234"/>
    <lineage>
        <taxon>Eukaryota</taxon>
        <taxon>Metazoa</taxon>
        <taxon>Ecdysozoa</taxon>
        <taxon>Arthropoda</taxon>
        <taxon>Hexapoda</taxon>
        <taxon>Insecta</taxon>
        <taxon>Pterygota</taxon>
        <taxon>Neoptera</taxon>
        <taxon>Endopterygota</taxon>
        <taxon>Diptera</taxon>
        <taxon>Brachycera</taxon>
        <taxon>Muscomorpha</taxon>
        <taxon>Ephydroidea</taxon>
        <taxon>Drosophilidae</taxon>
        <taxon>Drosophila</taxon>
        <taxon>Sophophora</taxon>
    </lineage>
</organism>
<protein>
    <submittedName>
        <fullName evidence="4">GL18920</fullName>
    </submittedName>
</protein>